<accession>A0A4R3LYQ1</accession>
<protein>
    <submittedName>
        <fullName evidence="5">4-aminobutyrate aminotransferase-like enzyme</fullName>
    </submittedName>
</protein>
<evidence type="ECO:0000256" key="4">
    <source>
        <dbReference type="RuleBase" id="RU003560"/>
    </source>
</evidence>
<keyword evidence="5" id="KW-0032">Aminotransferase</keyword>
<gene>
    <name evidence="5" type="ORF">EDC64_104160</name>
</gene>
<comment type="caution">
    <text evidence="5">The sequence shown here is derived from an EMBL/GenBank/DDBJ whole genome shotgun (WGS) entry which is preliminary data.</text>
</comment>
<evidence type="ECO:0000256" key="1">
    <source>
        <dbReference type="ARBA" id="ARBA00001933"/>
    </source>
</evidence>
<keyword evidence="3 4" id="KW-0663">Pyridoxal phosphate</keyword>
<sequence>MAKDILALNAFAPGAGLPGDLERQVARRRASFGAGSVLFYERPLHLVAARGATVTAADGTTYLDLYNNVPCVGHGHPKVVEAVARQLATLNCHSRYLTDAVTAYAERLLATFPPALSNLVMTCTGSESTDLALRIAAQATGGTGFVVTATAYHGNSRAATEVSPASYKTGGPPAFVRTVPAPDPDRFGADIGSGFAQAVQAAIAALAADGIGFAGLLVDTIFSSDGVFADPPGFLAPAVAAARQAGGLVIADEVQPGFGRTGAGLWGFARHGVVPDIVTLGKPMGNGYPMGGVVTRPDLLAAFTAAFGYFNTFGATPAAAAAGGAVLDVLAEEGLIAHAAEVGGHLRARLADLRACRPALGAARGAGLYLGIDCLDRDGAPDAAGASRLINRLRDRGMLIGAAGPLGHVLKVRPPLCLTASEADRFVDALDACLADAA</sequence>
<dbReference type="Proteomes" id="UP000294664">
    <property type="component" value="Unassembled WGS sequence"/>
</dbReference>
<dbReference type="PANTHER" id="PTHR45688">
    <property type="match status" value="1"/>
</dbReference>
<dbReference type="PANTHER" id="PTHR45688:SF13">
    <property type="entry name" value="ALANINE--GLYOXYLATE AMINOTRANSFERASE 2-LIKE"/>
    <property type="match status" value="1"/>
</dbReference>
<dbReference type="PIRSF" id="PIRSF000521">
    <property type="entry name" value="Transaminase_4ab_Lys_Orn"/>
    <property type="match status" value="1"/>
</dbReference>
<dbReference type="InterPro" id="IPR015421">
    <property type="entry name" value="PyrdxlP-dep_Trfase_major"/>
</dbReference>
<keyword evidence="5" id="KW-0808">Transferase</keyword>
<dbReference type="RefSeq" id="WP_132030944.1">
    <property type="nucleotide sequence ID" value="NZ_SMAI01000004.1"/>
</dbReference>
<keyword evidence="6" id="KW-1185">Reference proteome</keyword>
<dbReference type="GO" id="GO:0008483">
    <property type="term" value="F:transaminase activity"/>
    <property type="evidence" value="ECO:0007669"/>
    <property type="project" value="UniProtKB-KW"/>
</dbReference>
<dbReference type="PROSITE" id="PS00600">
    <property type="entry name" value="AA_TRANSFER_CLASS_3"/>
    <property type="match status" value="1"/>
</dbReference>
<dbReference type="Gene3D" id="3.90.1150.10">
    <property type="entry name" value="Aspartate Aminotransferase, domain 1"/>
    <property type="match status" value="1"/>
</dbReference>
<evidence type="ECO:0000313" key="6">
    <source>
        <dbReference type="Proteomes" id="UP000294664"/>
    </source>
</evidence>
<dbReference type="InterPro" id="IPR049704">
    <property type="entry name" value="Aminotrans_3_PPA_site"/>
</dbReference>
<dbReference type="InterPro" id="IPR005814">
    <property type="entry name" value="Aminotrans_3"/>
</dbReference>
<dbReference type="GO" id="GO:0030170">
    <property type="term" value="F:pyridoxal phosphate binding"/>
    <property type="evidence" value="ECO:0007669"/>
    <property type="project" value="InterPro"/>
</dbReference>
<dbReference type="CDD" id="cd00610">
    <property type="entry name" value="OAT_like"/>
    <property type="match status" value="1"/>
</dbReference>
<proteinExistence type="inferred from homology"/>
<dbReference type="InterPro" id="IPR015422">
    <property type="entry name" value="PyrdxlP-dep_Trfase_small"/>
</dbReference>
<name>A0A4R3LYQ1_9HYPH</name>
<dbReference type="Pfam" id="PF00202">
    <property type="entry name" value="Aminotran_3"/>
    <property type="match status" value="1"/>
</dbReference>
<dbReference type="EMBL" id="SMAI01000004">
    <property type="protein sequence ID" value="TCT05603.1"/>
    <property type="molecule type" value="Genomic_DNA"/>
</dbReference>
<organism evidence="5 6">
    <name type="scientific">Aquabacter spiritensis</name>
    <dbReference type="NCBI Taxonomy" id="933073"/>
    <lineage>
        <taxon>Bacteria</taxon>
        <taxon>Pseudomonadati</taxon>
        <taxon>Pseudomonadota</taxon>
        <taxon>Alphaproteobacteria</taxon>
        <taxon>Hyphomicrobiales</taxon>
        <taxon>Xanthobacteraceae</taxon>
        <taxon>Aquabacter</taxon>
    </lineage>
</organism>
<reference evidence="5 6" key="1">
    <citation type="submission" date="2019-03" db="EMBL/GenBank/DDBJ databases">
        <title>Genomic Encyclopedia of Type Strains, Phase IV (KMG-IV): sequencing the most valuable type-strain genomes for metagenomic binning, comparative biology and taxonomic classification.</title>
        <authorList>
            <person name="Goeker M."/>
        </authorList>
    </citation>
    <scope>NUCLEOTIDE SEQUENCE [LARGE SCALE GENOMIC DNA]</scope>
    <source>
        <strain evidence="5 6">DSM 9035</strain>
    </source>
</reference>
<dbReference type="Gene3D" id="3.40.640.10">
    <property type="entry name" value="Type I PLP-dependent aspartate aminotransferase-like (Major domain)"/>
    <property type="match status" value="1"/>
</dbReference>
<evidence type="ECO:0000256" key="3">
    <source>
        <dbReference type="ARBA" id="ARBA00022898"/>
    </source>
</evidence>
<evidence type="ECO:0000313" key="5">
    <source>
        <dbReference type="EMBL" id="TCT05603.1"/>
    </source>
</evidence>
<dbReference type="SUPFAM" id="SSF53383">
    <property type="entry name" value="PLP-dependent transferases"/>
    <property type="match status" value="1"/>
</dbReference>
<dbReference type="AlphaFoldDB" id="A0A4R3LYQ1"/>
<dbReference type="InterPro" id="IPR015424">
    <property type="entry name" value="PyrdxlP-dep_Trfase"/>
</dbReference>
<evidence type="ECO:0000256" key="2">
    <source>
        <dbReference type="ARBA" id="ARBA00008954"/>
    </source>
</evidence>
<comment type="cofactor">
    <cofactor evidence="1">
        <name>pyridoxal 5'-phosphate</name>
        <dbReference type="ChEBI" id="CHEBI:597326"/>
    </cofactor>
</comment>
<comment type="similarity">
    <text evidence="2 4">Belongs to the class-III pyridoxal-phosphate-dependent aminotransferase family.</text>
</comment>
<dbReference type="OrthoDB" id="5288905at2"/>